<dbReference type="AlphaFoldDB" id="A0A2H9T1U4"/>
<evidence type="ECO:0000313" key="4">
    <source>
        <dbReference type="EMBL" id="PJE69700.1"/>
    </source>
</evidence>
<dbReference type="InterPro" id="IPR011611">
    <property type="entry name" value="PfkB_dom"/>
</dbReference>
<evidence type="ECO:0000256" key="1">
    <source>
        <dbReference type="ARBA" id="ARBA00022679"/>
    </source>
</evidence>
<gene>
    <name evidence="4" type="ORF">COU98_00635</name>
</gene>
<feature type="non-terminal residue" evidence="4">
    <location>
        <position position="177"/>
    </location>
</feature>
<dbReference type="SUPFAM" id="SSF53613">
    <property type="entry name" value="Ribokinase-like"/>
    <property type="match status" value="1"/>
</dbReference>
<dbReference type="GO" id="GO:0016301">
    <property type="term" value="F:kinase activity"/>
    <property type="evidence" value="ECO:0007669"/>
    <property type="project" value="UniProtKB-KW"/>
</dbReference>
<dbReference type="EMBL" id="PFEN01000012">
    <property type="protein sequence ID" value="PJE69700.1"/>
    <property type="molecule type" value="Genomic_DNA"/>
</dbReference>
<dbReference type="InterPro" id="IPR002173">
    <property type="entry name" value="Carboh/pur_kinase_PfkB_CS"/>
</dbReference>
<organism evidence="4 5">
    <name type="scientific">Candidatus Staskawiczbacteria bacterium CG10_big_fil_rev_8_21_14_0_10_38_10</name>
    <dbReference type="NCBI Taxonomy" id="1974891"/>
    <lineage>
        <taxon>Bacteria</taxon>
        <taxon>Candidatus Staskawicziibacteriota</taxon>
    </lineage>
</organism>
<feature type="domain" description="Carbohydrate kinase PfkB" evidence="3">
    <location>
        <begin position="53"/>
        <end position="145"/>
    </location>
</feature>
<name>A0A2H9T1U4_9BACT</name>
<proteinExistence type="predicted"/>
<evidence type="ECO:0000256" key="2">
    <source>
        <dbReference type="ARBA" id="ARBA00022777"/>
    </source>
</evidence>
<comment type="caution">
    <text evidence="4">The sequence shown here is derived from an EMBL/GenBank/DDBJ whole genome shotgun (WGS) entry which is preliminary data.</text>
</comment>
<keyword evidence="1" id="KW-0808">Transferase</keyword>
<evidence type="ECO:0000259" key="3">
    <source>
        <dbReference type="Pfam" id="PF00294"/>
    </source>
</evidence>
<keyword evidence="2" id="KW-0418">Kinase</keyword>
<protein>
    <recommendedName>
        <fullName evidence="3">Carbohydrate kinase PfkB domain-containing protein</fullName>
    </recommendedName>
</protein>
<dbReference type="Proteomes" id="UP000236946">
    <property type="component" value="Unassembled WGS sequence"/>
</dbReference>
<evidence type="ECO:0000313" key="5">
    <source>
        <dbReference type="Proteomes" id="UP000236946"/>
    </source>
</evidence>
<sequence>MYNIITFGSATWDTFIKPKKFSAQGGPASGWQIIKDSGKFITGKGICFNLGSKVEIEKIFFASGGGGTNTAATFAKQGFKTAFCGSVGNDLPGQEIINELKRLNINSQLVERTKIKPTNHSIILSGAREDRTIFVYRGASEILGEKDIPWKKLRSKWFYIAPLSGKLCAIFEKLVNF</sequence>
<dbReference type="PANTHER" id="PTHR10584:SF166">
    <property type="entry name" value="RIBOKINASE"/>
    <property type="match status" value="1"/>
</dbReference>
<dbReference type="InterPro" id="IPR029056">
    <property type="entry name" value="Ribokinase-like"/>
</dbReference>
<dbReference type="PROSITE" id="PS00583">
    <property type="entry name" value="PFKB_KINASES_1"/>
    <property type="match status" value="1"/>
</dbReference>
<reference evidence="5" key="1">
    <citation type="submission" date="2017-09" db="EMBL/GenBank/DDBJ databases">
        <title>Depth-based differentiation of microbial function through sediment-hosted aquifers and enrichment of novel symbionts in the deep terrestrial subsurface.</title>
        <authorList>
            <person name="Probst A.J."/>
            <person name="Ladd B."/>
            <person name="Jarett J.K."/>
            <person name="Geller-Mcgrath D.E."/>
            <person name="Sieber C.M.K."/>
            <person name="Emerson J.B."/>
            <person name="Anantharaman K."/>
            <person name="Thomas B.C."/>
            <person name="Malmstrom R."/>
            <person name="Stieglmeier M."/>
            <person name="Klingl A."/>
            <person name="Woyke T."/>
            <person name="Ryan C.M."/>
            <person name="Banfield J.F."/>
        </authorList>
    </citation>
    <scope>NUCLEOTIDE SEQUENCE [LARGE SCALE GENOMIC DNA]</scope>
</reference>
<accession>A0A2H9T1U4</accession>
<dbReference type="Gene3D" id="3.40.1190.20">
    <property type="match status" value="1"/>
</dbReference>
<dbReference type="Pfam" id="PF00294">
    <property type="entry name" value="PfkB"/>
    <property type="match status" value="1"/>
</dbReference>
<dbReference type="PANTHER" id="PTHR10584">
    <property type="entry name" value="SUGAR KINASE"/>
    <property type="match status" value="1"/>
</dbReference>